<feature type="non-terminal residue" evidence="1">
    <location>
        <position position="1"/>
    </location>
</feature>
<proteinExistence type="predicted"/>
<dbReference type="EMBL" id="CAJVQB010003104">
    <property type="protein sequence ID" value="CAG8597673.1"/>
    <property type="molecule type" value="Genomic_DNA"/>
</dbReference>
<dbReference type="Proteomes" id="UP000789901">
    <property type="component" value="Unassembled WGS sequence"/>
</dbReference>
<name>A0ABN7UJE4_GIGMA</name>
<evidence type="ECO:0000313" key="2">
    <source>
        <dbReference type="Proteomes" id="UP000789901"/>
    </source>
</evidence>
<comment type="caution">
    <text evidence="1">The sequence shown here is derived from an EMBL/GenBank/DDBJ whole genome shotgun (WGS) entry which is preliminary data.</text>
</comment>
<reference evidence="1 2" key="1">
    <citation type="submission" date="2021-06" db="EMBL/GenBank/DDBJ databases">
        <authorList>
            <person name="Kallberg Y."/>
            <person name="Tangrot J."/>
            <person name="Rosling A."/>
        </authorList>
    </citation>
    <scope>NUCLEOTIDE SEQUENCE [LARGE SCALE GENOMIC DNA]</scope>
    <source>
        <strain evidence="1 2">120-4 pot B 10/14</strain>
    </source>
</reference>
<evidence type="ECO:0000313" key="1">
    <source>
        <dbReference type="EMBL" id="CAG8597673.1"/>
    </source>
</evidence>
<organism evidence="1 2">
    <name type="scientific">Gigaspora margarita</name>
    <dbReference type="NCBI Taxonomy" id="4874"/>
    <lineage>
        <taxon>Eukaryota</taxon>
        <taxon>Fungi</taxon>
        <taxon>Fungi incertae sedis</taxon>
        <taxon>Mucoromycota</taxon>
        <taxon>Glomeromycotina</taxon>
        <taxon>Glomeromycetes</taxon>
        <taxon>Diversisporales</taxon>
        <taxon>Gigasporaceae</taxon>
        <taxon>Gigaspora</taxon>
    </lineage>
</organism>
<gene>
    <name evidence="1" type="ORF">GMARGA_LOCUS6724</name>
</gene>
<keyword evidence="2" id="KW-1185">Reference proteome</keyword>
<accession>A0ABN7UJE4</accession>
<protein>
    <submittedName>
        <fullName evidence="1">35280_t:CDS:1</fullName>
    </submittedName>
</protein>
<sequence length="41" mass="4694">LFLVHTKEALAELWVVEDNELLNLLAIEEKLTAADKTLHFC</sequence>